<sequence>MNDKQPKQTYIRYVFCQIVDRLRFIGVKGHILTNCTLSVLTLVYDIDFQVF</sequence>
<proteinExistence type="predicted"/>
<evidence type="ECO:0000313" key="1">
    <source>
        <dbReference type="EMBL" id="KOF74833.1"/>
    </source>
</evidence>
<reference evidence="1" key="1">
    <citation type="submission" date="2015-07" db="EMBL/GenBank/DDBJ databases">
        <title>MeaNS - Measles Nucleotide Surveillance Program.</title>
        <authorList>
            <person name="Tran T."/>
            <person name="Druce J."/>
        </authorList>
    </citation>
    <scope>NUCLEOTIDE SEQUENCE</scope>
    <source>
        <strain evidence="1">UCB-OBI-ISO-001</strain>
        <tissue evidence="1">Gonad</tissue>
    </source>
</reference>
<gene>
    <name evidence="1" type="ORF">OCBIM_22035584mg</name>
</gene>
<organism evidence="1">
    <name type="scientific">Octopus bimaculoides</name>
    <name type="common">California two-spotted octopus</name>
    <dbReference type="NCBI Taxonomy" id="37653"/>
    <lineage>
        <taxon>Eukaryota</taxon>
        <taxon>Metazoa</taxon>
        <taxon>Spiralia</taxon>
        <taxon>Lophotrochozoa</taxon>
        <taxon>Mollusca</taxon>
        <taxon>Cephalopoda</taxon>
        <taxon>Coleoidea</taxon>
        <taxon>Octopodiformes</taxon>
        <taxon>Octopoda</taxon>
        <taxon>Incirrata</taxon>
        <taxon>Octopodidae</taxon>
        <taxon>Octopus</taxon>
    </lineage>
</organism>
<name>A0A0L8GD22_OCTBM</name>
<dbReference type="AlphaFoldDB" id="A0A0L8GD22"/>
<protein>
    <submittedName>
        <fullName evidence="1">Uncharacterized protein</fullName>
    </submittedName>
</protein>
<dbReference type="EMBL" id="KQ422447">
    <property type="protein sequence ID" value="KOF74833.1"/>
    <property type="molecule type" value="Genomic_DNA"/>
</dbReference>
<accession>A0A0L8GD22</accession>